<dbReference type="AlphaFoldDB" id="A0A7Y9J0V4"/>
<dbReference type="EMBL" id="JACCBB010000001">
    <property type="protein sequence ID" value="NYD22595.1"/>
    <property type="molecule type" value="Genomic_DNA"/>
</dbReference>
<organism evidence="1 2">
    <name type="scientific">Kineococcus aurantiacus</name>
    <dbReference type="NCBI Taxonomy" id="37633"/>
    <lineage>
        <taxon>Bacteria</taxon>
        <taxon>Bacillati</taxon>
        <taxon>Actinomycetota</taxon>
        <taxon>Actinomycetes</taxon>
        <taxon>Kineosporiales</taxon>
        <taxon>Kineosporiaceae</taxon>
        <taxon>Kineococcus</taxon>
    </lineage>
</organism>
<dbReference type="Proteomes" id="UP000521922">
    <property type="component" value="Unassembled WGS sequence"/>
</dbReference>
<gene>
    <name evidence="1" type="ORF">BJ968_002135</name>
</gene>
<accession>A0A7Y9J0V4</accession>
<comment type="caution">
    <text evidence="1">The sequence shown here is derived from an EMBL/GenBank/DDBJ whole genome shotgun (WGS) entry which is preliminary data.</text>
</comment>
<dbReference type="InterPro" id="IPR019270">
    <property type="entry name" value="DUF2283"/>
</dbReference>
<sequence length="79" mass="8349">MDSTWDAEADAVYIDLSGDCTDPALEQVIVGTGSKEYEVILDFSTAGRLLGVEVLGAGTALDPSLLRTLRRIDGPAEAH</sequence>
<keyword evidence="2" id="KW-1185">Reference proteome</keyword>
<dbReference type="Pfam" id="PF10049">
    <property type="entry name" value="DUF2283"/>
    <property type="match status" value="1"/>
</dbReference>
<reference evidence="1 2" key="1">
    <citation type="submission" date="2020-07" db="EMBL/GenBank/DDBJ databases">
        <title>Sequencing the genomes of 1000 actinobacteria strains.</title>
        <authorList>
            <person name="Klenk H.-P."/>
        </authorList>
    </citation>
    <scope>NUCLEOTIDE SEQUENCE [LARGE SCALE GENOMIC DNA]</scope>
    <source>
        <strain evidence="1 2">DSM 7487</strain>
    </source>
</reference>
<evidence type="ECO:0000313" key="2">
    <source>
        <dbReference type="Proteomes" id="UP000521922"/>
    </source>
</evidence>
<protein>
    <submittedName>
        <fullName evidence="1">Uncharacterized protein YuzE</fullName>
    </submittedName>
</protein>
<proteinExistence type="predicted"/>
<name>A0A7Y9J0V4_9ACTN</name>
<evidence type="ECO:0000313" key="1">
    <source>
        <dbReference type="EMBL" id="NYD22595.1"/>
    </source>
</evidence>
<dbReference type="RefSeq" id="WP_179751679.1">
    <property type="nucleotide sequence ID" value="NZ_BAAAGN010000012.1"/>
</dbReference>